<dbReference type="EMBL" id="RDBM01000021">
    <property type="protein sequence ID" value="TXS32789.1"/>
    <property type="molecule type" value="Genomic_DNA"/>
</dbReference>
<gene>
    <name evidence="1" type="ORF">EAO74_05455</name>
</gene>
<organism evidence="1">
    <name type="scientific">Streptomyces sp. gb1(2016)</name>
    <dbReference type="NCBI Taxonomy" id="1828321"/>
    <lineage>
        <taxon>Bacteria</taxon>
        <taxon>Bacillati</taxon>
        <taxon>Actinomycetota</taxon>
        <taxon>Actinomycetes</taxon>
        <taxon>Kitasatosporales</taxon>
        <taxon>Streptomycetaceae</taxon>
        <taxon>Streptomyces</taxon>
    </lineage>
</organism>
<protein>
    <recommendedName>
        <fullName evidence="2">Addiction module toxin RelE</fullName>
    </recommendedName>
</protein>
<comment type="caution">
    <text evidence="1">The sequence shown here is derived from an EMBL/GenBank/DDBJ whole genome shotgun (WGS) entry which is preliminary data.</text>
</comment>
<accession>A0A652L9Z0</accession>
<proteinExistence type="predicted"/>
<dbReference type="AlphaFoldDB" id="A0A652L9Z0"/>
<name>A0A652L9Z0_9ACTN</name>
<sequence>MRARPSSDDAHDLVYFRRHRDDDPAESSPGRDFLNVCPSKVRATMRSVLVAVAEAPPKRFAGGGYWEAMKDDMSGWFEVRVNGPKRHHYRLFCLLDYEAEGAGKPYIVIITGLDKPFKTALSPKDYQAVRELGAEYKKRNPRSIA</sequence>
<evidence type="ECO:0008006" key="2">
    <source>
        <dbReference type="Google" id="ProtNLM"/>
    </source>
</evidence>
<reference evidence="1" key="1">
    <citation type="submission" date="2018-10" db="EMBL/GenBank/DDBJ databases">
        <authorList>
            <person name="Hariharan J."/>
            <person name="Choudoir M.J."/>
            <person name="Diebold P."/>
            <person name="Panke-Buisse K."/>
            <person name="Campbell A.N."/>
            <person name="Buckley D.H."/>
        </authorList>
    </citation>
    <scope>NUCLEOTIDE SEQUENCE</scope>
    <source>
        <strain evidence="1">Gb1</strain>
    </source>
</reference>
<evidence type="ECO:0000313" key="1">
    <source>
        <dbReference type="EMBL" id="TXS32789.1"/>
    </source>
</evidence>